<feature type="compositionally biased region" description="Acidic residues" evidence="11">
    <location>
        <begin position="1253"/>
        <end position="1263"/>
    </location>
</feature>
<keyword evidence="15" id="KW-1185">Reference proteome</keyword>
<dbReference type="InterPro" id="IPR023828">
    <property type="entry name" value="Peptidase_S8_Ser-AS"/>
</dbReference>
<evidence type="ECO:0000256" key="1">
    <source>
        <dbReference type="ARBA" id="ARBA00011073"/>
    </source>
</evidence>
<evidence type="ECO:0000259" key="13">
    <source>
        <dbReference type="PROSITE" id="PS51829"/>
    </source>
</evidence>
<feature type="transmembrane region" description="Helical" evidence="12">
    <location>
        <begin position="1183"/>
        <end position="1203"/>
    </location>
</feature>
<dbReference type="GO" id="GO:0016486">
    <property type="term" value="P:peptide hormone processing"/>
    <property type="evidence" value="ECO:0007669"/>
    <property type="project" value="TreeGrafter"/>
</dbReference>
<evidence type="ECO:0000313" key="15">
    <source>
        <dbReference type="Proteomes" id="UP000031443"/>
    </source>
</evidence>
<evidence type="ECO:0000256" key="2">
    <source>
        <dbReference type="ARBA" id="ARBA00022670"/>
    </source>
</evidence>
<keyword evidence="9" id="KW-0325">Glycoprotein</keyword>
<evidence type="ECO:0000256" key="11">
    <source>
        <dbReference type="SAM" id="MobiDB-lite"/>
    </source>
</evidence>
<dbReference type="CDD" id="cd00064">
    <property type="entry name" value="FU"/>
    <property type="match status" value="12"/>
</dbReference>
<dbReference type="SMART" id="SM00181">
    <property type="entry name" value="EGF"/>
    <property type="match status" value="7"/>
</dbReference>
<dbReference type="Proteomes" id="UP000031443">
    <property type="component" value="Unassembled WGS sequence"/>
</dbReference>
<accession>M7BE58</accession>
<dbReference type="PROSITE" id="PS51892">
    <property type="entry name" value="SUBTILASE"/>
    <property type="match status" value="1"/>
</dbReference>
<dbReference type="InterPro" id="IPR002884">
    <property type="entry name" value="P_dom"/>
</dbReference>
<dbReference type="GO" id="GO:0005802">
    <property type="term" value="C:trans-Golgi network"/>
    <property type="evidence" value="ECO:0007669"/>
    <property type="project" value="TreeGrafter"/>
</dbReference>
<dbReference type="InterPro" id="IPR000209">
    <property type="entry name" value="Peptidase_S8/S53_dom"/>
</dbReference>
<dbReference type="STRING" id="8469.M7BE58"/>
<feature type="region of interest" description="Disordered" evidence="11">
    <location>
        <begin position="1228"/>
        <end position="1264"/>
    </location>
</feature>
<dbReference type="InterPro" id="IPR000742">
    <property type="entry name" value="EGF"/>
</dbReference>
<dbReference type="SUPFAM" id="SSF57184">
    <property type="entry name" value="Growth factor receptor domain"/>
    <property type="match status" value="6"/>
</dbReference>
<keyword evidence="2" id="KW-0645">Protease</keyword>
<dbReference type="GO" id="GO:0004252">
    <property type="term" value="F:serine-type endopeptidase activity"/>
    <property type="evidence" value="ECO:0007669"/>
    <property type="project" value="InterPro"/>
</dbReference>
<dbReference type="InterPro" id="IPR006212">
    <property type="entry name" value="Furin_repeat"/>
</dbReference>
<evidence type="ECO:0000256" key="3">
    <source>
        <dbReference type="ARBA" id="ARBA00022685"/>
    </source>
</evidence>
<dbReference type="Pfam" id="PF00082">
    <property type="entry name" value="Peptidase_S8"/>
    <property type="match status" value="1"/>
</dbReference>
<evidence type="ECO:0000256" key="5">
    <source>
        <dbReference type="ARBA" id="ARBA00022737"/>
    </source>
</evidence>
<evidence type="ECO:0000256" key="12">
    <source>
        <dbReference type="SAM" id="Phobius"/>
    </source>
</evidence>
<dbReference type="FunFam" id="2.10.220.10:FF:000049">
    <property type="entry name" value="Proprotein convertase subtilisin/kexin type 5"/>
    <property type="match status" value="1"/>
</dbReference>
<evidence type="ECO:0000256" key="6">
    <source>
        <dbReference type="ARBA" id="ARBA00022801"/>
    </source>
</evidence>
<keyword evidence="12" id="KW-1133">Transmembrane helix</keyword>
<keyword evidence="6" id="KW-0378">Hydrolase</keyword>
<dbReference type="CDD" id="cd04059">
    <property type="entry name" value="Peptidases_S8_Protein_convertases_Kexins_Furin-like"/>
    <property type="match status" value="1"/>
</dbReference>
<dbReference type="InterPro" id="IPR034182">
    <property type="entry name" value="Kexin/furin"/>
</dbReference>
<dbReference type="InterPro" id="IPR008979">
    <property type="entry name" value="Galactose-bd-like_sf"/>
</dbReference>
<dbReference type="Gene3D" id="2.60.120.260">
    <property type="entry name" value="Galactose-binding domain-like"/>
    <property type="match status" value="1"/>
</dbReference>
<evidence type="ECO:0000256" key="8">
    <source>
        <dbReference type="ARBA" id="ARBA00023145"/>
    </source>
</evidence>
<dbReference type="EMBL" id="KB549795">
    <property type="protein sequence ID" value="EMP30423.1"/>
    <property type="molecule type" value="Genomic_DNA"/>
</dbReference>
<dbReference type="FunFam" id="2.10.220.10:FF:000022">
    <property type="entry name" value="proprotein convertase subtilisin/kexin type 5 isoform X2"/>
    <property type="match status" value="1"/>
</dbReference>
<organism evidence="14 15">
    <name type="scientific">Chelonia mydas</name>
    <name type="common">Green sea-turtle</name>
    <name type="synonym">Chelonia agassizi</name>
    <dbReference type="NCBI Taxonomy" id="8469"/>
    <lineage>
        <taxon>Eukaryota</taxon>
        <taxon>Metazoa</taxon>
        <taxon>Chordata</taxon>
        <taxon>Craniata</taxon>
        <taxon>Vertebrata</taxon>
        <taxon>Euteleostomi</taxon>
        <taxon>Archelosauria</taxon>
        <taxon>Testudinata</taxon>
        <taxon>Testudines</taxon>
        <taxon>Cryptodira</taxon>
        <taxon>Durocryptodira</taxon>
        <taxon>Americhelydia</taxon>
        <taxon>Chelonioidea</taxon>
        <taxon>Cheloniidae</taxon>
        <taxon>Chelonia</taxon>
    </lineage>
</organism>
<dbReference type="FunFam" id="2.10.220.10:FF:000011">
    <property type="entry name" value="Proprotein convertase subtilisin/kexin type 5"/>
    <property type="match status" value="1"/>
</dbReference>
<keyword evidence="12" id="KW-0472">Membrane</keyword>
<dbReference type="InterPro" id="IPR032778">
    <property type="entry name" value="GF_recep_IV"/>
</dbReference>
<dbReference type="GO" id="GO:0000139">
    <property type="term" value="C:Golgi membrane"/>
    <property type="evidence" value="ECO:0007669"/>
    <property type="project" value="TreeGrafter"/>
</dbReference>
<dbReference type="InterPro" id="IPR009030">
    <property type="entry name" value="Growth_fac_rcpt_cys_sf"/>
</dbReference>
<comment type="similarity">
    <text evidence="1 10">Belongs to the peptidase S8 family.</text>
</comment>
<dbReference type="FunFam" id="2.60.120.260:FF:000006">
    <property type="entry name" value="Proprotein convertase subtilisin/kexin type 5"/>
    <property type="match status" value="1"/>
</dbReference>
<keyword evidence="5" id="KW-0677">Repeat</keyword>
<keyword evidence="12" id="KW-0812">Transmembrane</keyword>
<dbReference type="Pfam" id="PF01483">
    <property type="entry name" value="P_proprotein"/>
    <property type="match status" value="1"/>
</dbReference>
<evidence type="ECO:0000313" key="14">
    <source>
        <dbReference type="EMBL" id="EMP30423.1"/>
    </source>
</evidence>
<keyword evidence="4" id="KW-0732">Signal</keyword>
<evidence type="ECO:0000256" key="10">
    <source>
        <dbReference type="PROSITE-ProRule" id="PRU01240"/>
    </source>
</evidence>
<reference evidence="15" key="1">
    <citation type="journal article" date="2013" name="Nat. Genet.">
        <title>The draft genomes of soft-shell turtle and green sea turtle yield insights into the development and evolution of the turtle-specific body plan.</title>
        <authorList>
            <person name="Wang Z."/>
            <person name="Pascual-Anaya J."/>
            <person name="Zadissa A."/>
            <person name="Li W."/>
            <person name="Niimura Y."/>
            <person name="Huang Z."/>
            <person name="Li C."/>
            <person name="White S."/>
            <person name="Xiong Z."/>
            <person name="Fang D."/>
            <person name="Wang B."/>
            <person name="Ming Y."/>
            <person name="Chen Y."/>
            <person name="Zheng Y."/>
            <person name="Kuraku S."/>
            <person name="Pignatelli M."/>
            <person name="Herrero J."/>
            <person name="Beal K."/>
            <person name="Nozawa M."/>
            <person name="Li Q."/>
            <person name="Wang J."/>
            <person name="Zhang H."/>
            <person name="Yu L."/>
            <person name="Shigenobu S."/>
            <person name="Wang J."/>
            <person name="Liu J."/>
            <person name="Flicek P."/>
            <person name="Searle S."/>
            <person name="Wang J."/>
            <person name="Kuratani S."/>
            <person name="Yin Y."/>
            <person name="Aken B."/>
            <person name="Zhang G."/>
            <person name="Irie N."/>
        </authorList>
    </citation>
    <scope>NUCLEOTIDE SEQUENCE [LARGE SCALE GENOMIC DNA]</scope>
</reference>
<keyword evidence="7" id="KW-0720">Serine protease</keyword>
<name>M7BE58_CHEMY</name>
<dbReference type="PROSITE" id="PS51829">
    <property type="entry name" value="P_HOMO_B"/>
    <property type="match status" value="1"/>
</dbReference>
<protein>
    <submittedName>
        <fullName evidence="14">Proprotein convertase subtilisin/kexin type 5</fullName>
    </submittedName>
</protein>
<proteinExistence type="inferred from homology"/>
<dbReference type="PROSITE" id="PS00138">
    <property type="entry name" value="SUBTILASE_SER"/>
    <property type="match status" value="1"/>
</dbReference>
<dbReference type="SUPFAM" id="SSF49785">
    <property type="entry name" value="Galactose-binding domain-like"/>
    <property type="match status" value="1"/>
</dbReference>
<comment type="caution">
    <text evidence="10">Lacks conserved residue(s) required for the propagation of feature annotation.</text>
</comment>
<dbReference type="SMART" id="SM01411">
    <property type="entry name" value="Ephrin_rec_like"/>
    <property type="match status" value="5"/>
</dbReference>
<keyword evidence="3" id="KW-0165">Cleavage on pair of basic residues</keyword>
<gene>
    <name evidence="14" type="ORF">UY3_12424</name>
</gene>
<evidence type="ECO:0000256" key="9">
    <source>
        <dbReference type="ARBA" id="ARBA00023180"/>
    </source>
</evidence>
<dbReference type="Gene3D" id="2.10.220.10">
    <property type="entry name" value="Hormone Receptor, Insulin-like Growth Factor Receptor 1, Chain A, domain 2"/>
    <property type="match status" value="8"/>
</dbReference>
<evidence type="ECO:0000256" key="4">
    <source>
        <dbReference type="ARBA" id="ARBA00022729"/>
    </source>
</evidence>
<dbReference type="SUPFAM" id="SSF52743">
    <property type="entry name" value="Subtilisin-like"/>
    <property type="match status" value="1"/>
</dbReference>
<sequence>MLDGDVTDMVEAKSLSLNPQHIHIYSASWGPDDDGKTVDGPASLARQAFENGIRTGRNKLGSIFVWASGNGGRSKDHCSCDGYTNSIYTISISSTAESGKKPWYLEECASTLATTYSSGESYDKKIITTDLRQRCTDSHTGTSASAPMAAGIIALALEANPSLTWRDVQHIIVRTSRAGHLNSNDWKTNAAGYKGDYCEDVIINAICKLIFCILRTIRPDSQVHSVYKATGCSDNSNHHVIYLEHVVVRITITHPRRGDLAIFLTSPSGTKSQLLANRLFDHSTEGFKNWEFMTTHCWGEKAAGDWKLEIHDTPSQLRSFKSPGKLKEWSLVLYGTSIQPYSPRNDFPKVERVRSSPVEDPTEDYGTDDYAGPCNAECSKVGCDGPGPDHCTDCLHYYYKSKNNTRICVPNCPPGHYNADKKRCKKCSPNCETCVGSHSDQCLSCKSGYYLNEESNSCITSCPDGFYLDKNKIACRKCSENCKTCAESQSCTECRHGLSLYGSRCAVRCEEGKYHNGRECEPCHRSCATCAGSGADACINCTEGYFMEDGRCVQSCSAGYYLDHSLENGYKTCKRCDASCLECSGQGDKNCTTCPNGYILDTGVCVIGTVCKDELNWHNGFDLAGLVKTCSIDGRALCHRFLYSTTMRGGSNVGGRASPIDIKKCGPCGEYAERVDRCLFCEASCSKCTGPTQNDCIGCAITRFFDDGQCVLQCPKGKFEFNNQCHLCHHTCRACSGSEPNKCTACGTDDPRICTACVHNYYMYKQHCYKNCPENTYNDESTLQCIECDENCISCDNYECYWCKKGFYLLDGECVNDCRAGFYSDEDFAECEECHRTCATCDGLNFDDCTSCKQNLQLLHGKCVNPKNMVVEGKFWNDSKKKFQRCDSSCRTCDGADNVCTSCPEVCMDQFFLHNGKCLPDCPSGFYADSRSCSPCHEDCRECDGPDSDDCNECASRSFVLHNGECFGECPEGTYYETETEDCQVMRDDVSHATAPVRLAMENTTLSAIPADRAGTNRERDAYKSVQLDIMQTTPSDCARDATKAVKSVWDLSPQTVCPVIHIPSCCTPRMNVSPLALNIIMMIVKQMSVRDATLPAAPAKGDQSECEKCHDTCVECKGPGPLNCTVCPANMKLYLDEGRCVKCCDSSNLTETQECCDCSETQDECVLQTILNLPAQSKGKTALFVATSILLILCIGAIAFIWRRSQAKAQTVNRGGYEKLTDHSKPFSSYKSNHHDSTSYQDDQVTEYKDWDNEDEEEDDDIVYMSQDGTVYRKFKYGLLEDEEEDELEYDDESYSFR</sequence>
<feature type="domain" description="P/Homo B" evidence="13">
    <location>
        <begin position="188"/>
        <end position="339"/>
    </location>
</feature>
<dbReference type="PANTHER" id="PTHR42884:SF7">
    <property type="entry name" value="PROPROTEIN CONVERTASE SUBTILISIN_KEXIN TYPE 5"/>
    <property type="match status" value="1"/>
</dbReference>
<dbReference type="FunFam" id="3.40.50.200:FF:000092">
    <property type="entry name" value="Uncharacterized protein"/>
    <property type="match status" value="1"/>
</dbReference>
<keyword evidence="8" id="KW-0865">Zymogen</keyword>
<dbReference type="SMART" id="SM00261">
    <property type="entry name" value="FU"/>
    <property type="match status" value="12"/>
</dbReference>
<dbReference type="InterPro" id="IPR036852">
    <property type="entry name" value="Peptidase_S8/S53_dom_sf"/>
</dbReference>
<dbReference type="Gene3D" id="3.40.50.200">
    <property type="entry name" value="Peptidase S8/S53 domain"/>
    <property type="match status" value="1"/>
</dbReference>
<evidence type="ECO:0000256" key="7">
    <source>
        <dbReference type="ARBA" id="ARBA00022825"/>
    </source>
</evidence>
<feature type="region of interest" description="Disordered" evidence="11">
    <location>
        <begin position="345"/>
        <end position="365"/>
    </location>
</feature>
<dbReference type="Pfam" id="PF14843">
    <property type="entry name" value="GF_recep_IV"/>
    <property type="match status" value="1"/>
</dbReference>
<dbReference type="PANTHER" id="PTHR42884">
    <property type="entry name" value="PROPROTEIN CONVERTASE SUBTILISIN/KEXIN-RELATED"/>
    <property type="match status" value="1"/>
</dbReference>